<feature type="transmembrane region" description="Helical" evidence="1">
    <location>
        <begin position="208"/>
        <end position="235"/>
    </location>
</feature>
<keyword evidence="4" id="KW-1185">Reference proteome</keyword>
<dbReference type="EMBL" id="BAAADN010000009">
    <property type="protein sequence ID" value="GAA0453429.1"/>
    <property type="molecule type" value="Genomic_DNA"/>
</dbReference>
<dbReference type="Proteomes" id="UP000830542">
    <property type="component" value="Chromosome"/>
</dbReference>
<evidence type="ECO:0000313" key="2">
    <source>
        <dbReference type="EMBL" id="GAA0453429.1"/>
    </source>
</evidence>
<reference evidence="2" key="3">
    <citation type="submission" date="2023-12" db="EMBL/GenBank/DDBJ databases">
        <authorList>
            <person name="Sun Q."/>
            <person name="Inoue M."/>
        </authorList>
    </citation>
    <scope>NUCLEOTIDE SEQUENCE</scope>
    <source>
        <strain evidence="2">JCM 12289</strain>
    </source>
</reference>
<feature type="transmembrane region" description="Helical" evidence="1">
    <location>
        <begin position="182"/>
        <end position="202"/>
    </location>
</feature>
<dbReference type="RefSeq" id="WP_244704665.1">
    <property type="nucleotide sequence ID" value="NZ_BAAADN010000009.1"/>
</dbReference>
<dbReference type="Proteomes" id="UP001500962">
    <property type="component" value="Unassembled WGS sequence"/>
</dbReference>
<dbReference type="KEGG" id="hdo:MUK72_05560"/>
<feature type="transmembrane region" description="Helical" evidence="1">
    <location>
        <begin position="68"/>
        <end position="89"/>
    </location>
</feature>
<sequence>MAFSVLTVLRQSLRRLATGPALLVLVALAVVQAIARFVPGEFARTTPGIIGAGGGGAPVVITGNPLPLLASFVVAVVGVYLALVTIRVFAGQWGIVERDHLTHRVGFGVANLLGVSVVLAIGLGVGAFLAIALGLVGIALWVVLFLVLLAASFFAPAFVAVEDDDILTAFRKSFGVLRRSPGRVAALLLALVIVNALLQALGGVVTDAVASIGVVGPLVVTIVSGLGSVFLWIAIARAYDHLEPTAA</sequence>
<evidence type="ECO:0000313" key="4">
    <source>
        <dbReference type="Proteomes" id="UP000830542"/>
    </source>
</evidence>
<keyword evidence="1" id="KW-0472">Membrane</keyword>
<proteinExistence type="predicted"/>
<feature type="transmembrane region" description="Helical" evidence="1">
    <location>
        <begin position="109"/>
        <end position="132"/>
    </location>
</feature>
<evidence type="ECO:0000313" key="5">
    <source>
        <dbReference type="Proteomes" id="UP001500962"/>
    </source>
</evidence>
<protein>
    <recommendedName>
        <fullName evidence="6">Membrane domain of glycerophosphoryl diester phosphodiesterase</fullName>
    </recommendedName>
</protein>
<name>A0AAV3SDB1_HALDO</name>
<reference evidence="2" key="1">
    <citation type="journal article" date="2014" name="Int. J. Syst. Evol. Microbiol.">
        <title>Complete genome sequence of Corynebacterium casei LMG S-19264T (=DSM 44701T), isolated from a smear-ripened cheese.</title>
        <authorList>
            <consortium name="US DOE Joint Genome Institute (JGI-PGF)"/>
            <person name="Walter F."/>
            <person name="Albersmeier A."/>
            <person name="Kalinowski J."/>
            <person name="Ruckert C."/>
        </authorList>
    </citation>
    <scope>NUCLEOTIDE SEQUENCE</scope>
    <source>
        <strain evidence="2">JCM 12289</strain>
    </source>
</reference>
<evidence type="ECO:0000313" key="3">
    <source>
        <dbReference type="EMBL" id="UOO96177.1"/>
    </source>
</evidence>
<feature type="transmembrane region" description="Helical" evidence="1">
    <location>
        <begin position="138"/>
        <end position="161"/>
    </location>
</feature>
<evidence type="ECO:0000256" key="1">
    <source>
        <dbReference type="SAM" id="Phobius"/>
    </source>
</evidence>
<organism evidence="2 5">
    <name type="scientific">Halococcus dombrowskii</name>
    <dbReference type="NCBI Taxonomy" id="179637"/>
    <lineage>
        <taxon>Archaea</taxon>
        <taxon>Methanobacteriati</taxon>
        <taxon>Methanobacteriota</taxon>
        <taxon>Stenosarchaea group</taxon>
        <taxon>Halobacteria</taxon>
        <taxon>Halobacteriales</taxon>
        <taxon>Halococcaceae</taxon>
        <taxon>Halococcus</taxon>
    </lineage>
</organism>
<dbReference type="EMBL" id="CP095005">
    <property type="protein sequence ID" value="UOO96177.1"/>
    <property type="molecule type" value="Genomic_DNA"/>
</dbReference>
<dbReference type="AlphaFoldDB" id="A0AAV3SDB1"/>
<dbReference type="GeneID" id="71761294"/>
<accession>A0AAV3SDB1</accession>
<gene>
    <name evidence="2" type="ORF">GCM10008985_06500</name>
    <name evidence="3" type="ORF">MUK72_05560</name>
</gene>
<keyword evidence="1" id="KW-1133">Transmembrane helix</keyword>
<keyword evidence="1" id="KW-0812">Transmembrane</keyword>
<reference evidence="3" key="2">
    <citation type="submission" date="2022-04" db="EMBL/GenBank/DDBJ databases">
        <title>Sequencing and genomic assembly of Halococcus dombrowskii.</title>
        <authorList>
            <person name="Lim S.W."/>
            <person name="MacLea K.S."/>
        </authorList>
    </citation>
    <scope>NUCLEOTIDE SEQUENCE</scope>
    <source>
        <strain evidence="3">H4</strain>
    </source>
</reference>
<evidence type="ECO:0008006" key="6">
    <source>
        <dbReference type="Google" id="ProtNLM"/>
    </source>
</evidence>